<proteinExistence type="inferred from homology"/>
<dbReference type="GO" id="GO:0016592">
    <property type="term" value="C:mediator complex"/>
    <property type="evidence" value="ECO:0007669"/>
    <property type="project" value="UniProtKB-UniRule"/>
</dbReference>
<evidence type="ECO:0000256" key="4">
    <source>
        <dbReference type="ARBA" id="ARBA00023015"/>
    </source>
</evidence>
<keyword evidence="5 9" id="KW-0010">Activator</keyword>
<evidence type="ECO:0000256" key="8">
    <source>
        <dbReference type="ARBA" id="ARBA00032007"/>
    </source>
</evidence>
<dbReference type="RefSeq" id="XP_024728565.1">
    <property type="nucleotide sequence ID" value="XM_024877430.1"/>
</dbReference>
<dbReference type="InterPro" id="IPR013947">
    <property type="entry name" value="Mediator_Med14"/>
</dbReference>
<evidence type="ECO:0000256" key="3">
    <source>
        <dbReference type="ARBA" id="ARBA00019619"/>
    </source>
</evidence>
<dbReference type="PANTHER" id="PTHR12809">
    <property type="entry name" value="MEDIATOR COMPLEX SUBUNIT"/>
    <property type="match status" value="1"/>
</dbReference>
<dbReference type="InParanoid" id="A0A2J6SLL9"/>
<comment type="subcellular location">
    <subcellularLocation>
        <location evidence="1 9">Nucleus</location>
    </subcellularLocation>
</comment>
<feature type="compositionally biased region" description="Basic and acidic residues" evidence="10">
    <location>
        <begin position="35"/>
        <end position="44"/>
    </location>
</feature>
<evidence type="ECO:0000256" key="9">
    <source>
        <dbReference type="RuleBase" id="RU365082"/>
    </source>
</evidence>
<dbReference type="OrthoDB" id="205099at2759"/>
<feature type="domain" description="Mediator complex subunit MED14 N-terminal" evidence="11">
    <location>
        <begin position="102"/>
        <end position="312"/>
    </location>
</feature>
<evidence type="ECO:0000256" key="1">
    <source>
        <dbReference type="ARBA" id="ARBA00004123"/>
    </source>
</evidence>
<feature type="compositionally biased region" description="Polar residues" evidence="10">
    <location>
        <begin position="1130"/>
        <end position="1144"/>
    </location>
</feature>
<dbReference type="Pfam" id="PF26204">
    <property type="entry name" value="Med14_fung"/>
    <property type="match status" value="1"/>
</dbReference>
<evidence type="ECO:0000313" key="13">
    <source>
        <dbReference type="Proteomes" id="UP000235371"/>
    </source>
</evidence>
<evidence type="ECO:0000259" key="11">
    <source>
        <dbReference type="Pfam" id="PF08638"/>
    </source>
</evidence>
<keyword evidence="6 9" id="KW-0804">Transcription</keyword>
<accession>A0A2J6SLL9</accession>
<evidence type="ECO:0000256" key="7">
    <source>
        <dbReference type="ARBA" id="ARBA00023242"/>
    </source>
</evidence>
<dbReference type="AlphaFoldDB" id="A0A2J6SLL9"/>
<keyword evidence="4 9" id="KW-0805">Transcription regulation</keyword>
<dbReference type="GO" id="GO:0003712">
    <property type="term" value="F:transcription coregulator activity"/>
    <property type="evidence" value="ECO:0007669"/>
    <property type="project" value="UniProtKB-UniRule"/>
</dbReference>
<dbReference type="GO" id="GO:0006357">
    <property type="term" value="P:regulation of transcription by RNA polymerase II"/>
    <property type="evidence" value="ECO:0007669"/>
    <property type="project" value="InterPro"/>
</dbReference>
<feature type="compositionally biased region" description="Low complexity" evidence="10">
    <location>
        <begin position="1098"/>
        <end position="1129"/>
    </location>
</feature>
<keyword evidence="13" id="KW-1185">Reference proteome</keyword>
<evidence type="ECO:0000313" key="12">
    <source>
        <dbReference type="EMBL" id="PMD51661.1"/>
    </source>
</evidence>
<evidence type="ECO:0000256" key="6">
    <source>
        <dbReference type="ARBA" id="ARBA00023163"/>
    </source>
</evidence>
<dbReference type="Proteomes" id="UP000235371">
    <property type="component" value="Unassembled WGS sequence"/>
</dbReference>
<dbReference type="InterPro" id="IPR055122">
    <property type="entry name" value="Med14_N"/>
</dbReference>
<organism evidence="12 13">
    <name type="scientific">Hyaloscypha bicolor E</name>
    <dbReference type="NCBI Taxonomy" id="1095630"/>
    <lineage>
        <taxon>Eukaryota</taxon>
        <taxon>Fungi</taxon>
        <taxon>Dikarya</taxon>
        <taxon>Ascomycota</taxon>
        <taxon>Pezizomycotina</taxon>
        <taxon>Leotiomycetes</taxon>
        <taxon>Helotiales</taxon>
        <taxon>Hyaloscyphaceae</taxon>
        <taxon>Hyaloscypha</taxon>
        <taxon>Hyaloscypha bicolor</taxon>
    </lineage>
</organism>
<name>A0A2J6SLL9_9HELO</name>
<evidence type="ECO:0000256" key="5">
    <source>
        <dbReference type="ARBA" id="ARBA00023159"/>
    </source>
</evidence>
<dbReference type="PANTHER" id="PTHR12809:SF2">
    <property type="entry name" value="MEDIATOR OF RNA POLYMERASE II TRANSCRIPTION SUBUNIT 14"/>
    <property type="match status" value="1"/>
</dbReference>
<feature type="region of interest" description="Disordered" evidence="10">
    <location>
        <begin position="1091"/>
        <end position="1155"/>
    </location>
</feature>
<dbReference type="GO" id="GO:0070847">
    <property type="term" value="C:core mediator complex"/>
    <property type="evidence" value="ECO:0007669"/>
    <property type="project" value="TreeGrafter"/>
</dbReference>
<dbReference type="EMBL" id="KZ613912">
    <property type="protein sequence ID" value="PMD51661.1"/>
    <property type="molecule type" value="Genomic_DNA"/>
</dbReference>
<comment type="function">
    <text evidence="9">Component of the Mediator complex, a coactivator involved in the regulated transcription of nearly all RNA polymerase II-dependent genes. Mediator functions as a bridge to convey information from gene-specific regulatory proteins to the basal RNA polymerase II transcription machinery. Mediator is recruited to promoters by direct interactions with regulatory proteins and serves as a scaffold for the assembly of a functional preinitiation complex with RNA polymerase II and the general transcription factors.</text>
</comment>
<gene>
    <name evidence="12" type="ORF">K444DRAFT_574319</name>
</gene>
<evidence type="ECO:0000256" key="10">
    <source>
        <dbReference type="SAM" id="MobiDB-lite"/>
    </source>
</evidence>
<sequence length="1155" mass="129153">MPGVIMENGRNGSHTNHDRDQRPNGVNGANYAPERNQEKGKGKADPQQNMTPISPTIPHGLNGSFMDASQHQNGGGNAIPHDMQDRINQLPPEIAHITQGYLPLSRLLSRLAQKTHSDLSSTILELAQMPVPSSAVNGNASHITTVDDNSAENLAKKLRMLKFAQDAHTEWTKALVITGWSRRAEDVSRTIDLKIHLDDQIQFYENAVYELGEVKKGLIHAHLPNPDLPTALEVLTTGKASWMPDLGYIQPPPLTAKEILKSLENLNTLLSIRLNLHDYDSIPLQFKDFTIKSGRVTFKVAGEFEIDLTIADEDPEAQFWFIDFRFMFWPSVPILAPKIRYHIESRVNEALAKDGLTGCYKYLHELALTHKISEFRKQAIDLARAKWIDALKVEALNRALSVQYWLDRYGPKGPRSWIILGVHSGKRKDGRPDSKTTSRLFVRWFRDSKEVPDVDVQFDTVNITTQSLLKTVIAKHVSHILTSIHDTLAAKPLFANRELALSLSVSLTEPAESKLEVQLTNEQHLTVKIEPITGRFVFSPASRVTTEWENYLNVRTINPALDGHTYIERLRRQLLAEEIVNRALSVGWIIANPGLKPDVLQPFVPKGPFPPTILWFRRAGWLEDWCIAVIMGESGEQWLLFETADAPANTSSSNVSQSRRIMSSIQVPSKLASPVPSYEYLLTLNIFAAALVSHYCNLRTLHGKRAAHMLRPSRPSKAVTLPSIYVRLSELLVSKGKSARTGLPWARDVVRLTFQGLELLPPTSADTIVSVVENQTPGDIVLRRPTSQEIAVMITEARMSVPEPNGPNVLININEKVDKDIAFDPESGSFAFRLRSRIGESVIPDLVERLVRVERLVEFIQVLQKHEKALKCESVSLGKIVFTYGNISASHGLDAMELDAHPYKATVDFSAMENNMTLVLERGNPHLRISDFLAKVLNGSEGLDGVASILPLTLPVLRGLDGIENAWTPAPDTDKGEVFVNVRAIDWYMIRYNLKQSVPAPESPPRIRKVMLEVKLQHRRGDPWWYIKRSVKRSDTASRINKETDDIDVALKPVWTSEGPGWRGMRVSAVAQINGVEELLGKLDEVIRNLPVPDDDAPAAAPATVPTAAPPKQHARPQAPKQQQRQQQPTPNQGRIQGQSQGRNKTFKQEIVEID</sequence>
<protein>
    <recommendedName>
        <fullName evidence="3 9">Mediator of RNA polymerase II transcription subunit 14</fullName>
    </recommendedName>
    <alternativeName>
        <fullName evidence="8 9">Mediator complex subunit 14</fullName>
    </alternativeName>
</protein>
<evidence type="ECO:0000256" key="2">
    <source>
        <dbReference type="ARBA" id="ARBA00007813"/>
    </source>
</evidence>
<feature type="region of interest" description="Disordered" evidence="10">
    <location>
        <begin position="1"/>
        <end position="82"/>
    </location>
</feature>
<comment type="similarity">
    <text evidence="2 9">Belongs to the Mediator complex subunit 14 family.</text>
</comment>
<keyword evidence="7 9" id="KW-0539">Nucleus</keyword>
<dbReference type="STRING" id="1095630.A0A2J6SLL9"/>
<reference evidence="12 13" key="1">
    <citation type="submission" date="2016-04" db="EMBL/GenBank/DDBJ databases">
        <title>A degradative enzymes factory behind the ericoid mycorrhizal symbiosis.</title>
        <authorList>
            <consortium name="DOE Joint Genome Institute"/>
            <person name="Martino E."/>
            <person name="Morin E."/>
            <person name="Grelet G."/>
            <person name="Kuo A."/>
            <person name="Kohler A."/>
            <person name="Daghino S."/>
            <person name="Barry K."/>
            <person name="Choi C."/>
            <person name="Cichocki N."/>
            <person name="Clum A."/>
            <person name="Copeland A."/>
            <person name="Hainaut M."/>
            <person name="Haridas S."/>
            <person name="Labutti K."/>
            <person name="Lindquist E."/>
            <person name="Lipzen A."/>
            <person name="Khouja H.-R."/>
            <person name="Murat C."/>
            <person name="Ohm R."/>
            <person name="Olson A."/>
            <person name="Spatafora J."/>
            <person name="Veneault-Fourrey C."/>
            <person name="Henrissat B."/>
            <person name="Grigoriev I."/>
            <person name="Martin F."/>
            <person name="Perotto S."/>
        </authorList>
    </citation>
    <scope>NUCLEOTIDE SEQUENCE [LARGE SCALE GENOMIC DNA]</scope>
    <source>
        <strain evidence="12 13">E</strain>
    </source>
</reference>
<comment type="subunit">
    <text evidence="9">Component of the Mediator complex.</text>
</comment>
<dbReference type="Pfam" id="PF08638">
    <property type="entry name" value="Med14"/>
    <property type="match status" value="1"/>
</dbReference>
<dbReference type="GeneID" id="36585507"/>